<dbReference type="EMBL" id="MK250086">
    <property type="protein sequence ID" value="QDY51969.1"/>
    <property type="molecule type" value="Genomic_DNA"/>
</dbReference>
<dbReference type="InterPro" id="IPR029465">
    <property type="entry name" value="ATPgrasp_TupA"/>
</dbReference>
<organism evidence="2">
    <name type="scientific">Mimiviridae sp. ChoanoV1</name>
    <dbReference type="NCBI Taxonomy" id="2596887"/>
    <lineage>
        <taxon>Viruses</taxon>
        <taxon>Varidnaviria</taxon>
        <taxon>Bamfordvirae</taxon>
        <taxon>Nucleocytoviricota</taxon>
        <taxon>Megaviricetes</taxon>
        <taxon>Imitervirales</taxon>
        <taxon>Schizomimiviridae</taxon>
    </lineage>
</organism>
<dbReference type="Pfam" id="PF14305">
    <property type="entry name" value="ATPgrasp_TupA"/>
    <property type="match status" value="1"/>
</dbReference>
<feature type="transmembrane region" description="Helical" evidence="1">
    <location>
        <begin position="6"/>
        <end position="24"/>
    </location>
</feature>
<name>A0A5B8HVB1_9VIRU</name>
<accession>A0A5B8HVB1</accession>
<evidence type="ECO:0000256" key="1">
    <source>
        <dbReference type="SAM" id="Phobius"/>
    </source>
</evidence>
<keyword evidence="1" id="KW-0812">Transmembrane</keyword>
<proteinExistence type="predicted"/>
<evidence type="ECO:0008006" key="3">
    <source>
        <dbReference type="Google" id="ProtNLM"/>
    </source>
</evidence>
<sequence>MYYLLILGIIIFLFFSINFWEMIYKNSRKTDLVKWSLSDKFIAKDFAKNNGFKVPKIYQYAKYPFQFKNIYKNYVIKPVDMCNSEGIFLMKDGINLIDRKKYSFQDIQKNLVKLRSTMKQEYYMHATMYNYRIPNTGYIMEELLLDDNNFPCDYKCYTFNGKIYFVVCTFNRRFVNQEQEFNSVWMTRNWNPIPFKMIQNGYKYQKLKKPKGYEKMIKLVENVSKKLNRHCRIDVYLINGDVYFGEFTFFTGAFLHTRICNNILGLIWKINPDNLNKNKKSLENEVKKCIPKYYNLDFIK</sequence>
<evidence type="ECO:0000313" key="2">
    <source>
        <dbReference type="EMBL" id="QDY51969.1"/>
    </source>
</evidence>
<dbReference type="SUPFAM" id="SSF56059">
    <property type="entry name" value="Glutathione synthetase ATP-binding domain-like"/>
    <property type="match status" value="1"/>
</dbReference>
<reference evidence="2" key="1">
    <citation type="submission" date="2018-11" db="EMBL/GenBank/DDBJ databases">
        <title>A distinct lineage of giant viruses engineers rhodopsin photosystems in predatory marine eukaryotes.</title>
        <authorList>
            <person name="Needham D.M."/>
            <person name="Yoshizawa S."/>
            <person name="Hosaka T."/>
            <person name="Poirier C."/>
            <person name="Choi C.-J."/>
            <person name="Hehenberger E."/>
            <person name="Irwin N.A.T."/>
            <person name="Wilken S."/>
            <person name="Yung C.-M."/>
            <person name="Bachy C."/>
            <person name="Kurihara R."/>
            <person name="Nakajima Y."/>
            <person name="Kojima K."/>
            <person name="Kimura-Someya T."/>
            <person name="Leonard G."/>
            <person name="Malmstrom R.R."/>
            <person name="Mende D."/>
            <person name="Olson D.K."/>
            <person name="Sudo Y."/>
            <person name="Sudek S."/>
            <person name="Richards T.A."/>
            <person name="DeLong E.F."/>
            <person name="Keeling P.J."/>
            <person name="Santoro A.E."/>
            <person name="Shirouzu M."/>
            <person name="Iwasaki W."/>
            <person name="Worden A.Z."/>
        </authorList>
    </citation>
    <scope>NUCLEOTIDE SEQUENCE</scope>
</reference>
<protein>
    <recommendedName>
        <fullName evidence="3">TupA-like ATPgrasp</fullName>
    </recommendedName>
</protein>
<keyword evidence="1" id="KW-0472">Membrane</keyword>
<keyword evidence="1" id="KW-1133">Transmembrane helix</keyword>
<gene>
    <name evidence="2" type="ORF">2_41</name>
</gene>